<dbReference type="PROSITE" id="PS50206">
    <property type="entry name" value="RHODANESE_3"/>
    <property type="match status" value="1"/>
</dbReference>
<reference evidence="2" key="1">
    <citation type="submission" date="2021-01" db="UniProtKB">
        <authorList>
            <consortium name="EnsemblPlants"/>
        </authorList>
    </citation>
    <scope>IDENTIFICATION</scope>
</reference>
<dbReference type="Gramene" id="Kaladp0003s0074.1.v1.1">
    <property type="protein sequence ID" value="Kaladp0003s0074.1.v1.1"/>
    <property type="gene ID" value="Kaladp0003s0074.v1.1"/>
</dbReference>
<evidence type="ECO:0000259" key="1">
    <source>
        <dbReference type="PROSITE" id="PS50206"/>
    </source>
</evidence>
<accession>A0A7N0SVG1</accession>
<dbReference type="InterPro" id="IPR052367">
    <property type="entry name" value="Thiosulfate_ST/Rhodanese-like"/>
</dbReference>
<dbReference type="Proteomes" id="UP000594263">
    <property type="component" value="Unplaced"/>
</dbReference>
<dbReference type="PANTHER" id="PTHR45431:SF3">
    <property type="entry name" value="RHODANESE-LIKE DOMAIN-CONTAINING PROTEIN 15, CHLOROPLASTIC"/>
    <property type="match status" value="1"/>
</dbReference>
<protein>
    <recommendedName>
        <fullName evidence="1">Rhodanese domain-containing protein</fullName>
    </recommendedName>
</protein>
<sequence>MARTSCVRVATRLIRSMHAPALNWYAGGTAAASRYSKVGLKEMVGMGCRRRQYMFWSTGSPNSDLTDGAADSKTYPLSVSVEVAYKLHKASSHRYLDVRTRPEFDEGHASGAVNIPYLISTEVGMSKNPNFLEEVASELGRDDKIIVGCRSGKRSLMAVEGLRSAGYSNATNIEGGYMAWPDKEPQVCKDEAA</sequence>
<dbReference type="Pfam" id="PF00581">
    <property type="entry name" value="Rhodanese"/>
    <property type="match status" value="1"/>
</dbReference>
<dbReference type="InterPro" id="IPR036873">
    <property type="entry name" value="Rhodanese-like_dom_sf"/>
</dbReference>
<dbReference type="PANTHER" id="PTHR45431">
    <property type="entry name" value="RHODANESE-LIKE DOMAIN-CONTAINING PROTEIN 15, CHLOROPLASTIC"/>
    <property type="match status" value="1"/>
</dbReference>
<evidence type="ECO:0000313" key="3">
    <source>
        <dbReference type="Proteomes" id="UP000594263"/>
    </source>
</evidence>
<dbReference type="CDD" id="cd00158">
    <property type="entry name" value="RHOD"/>
    <property type="match status" value="1"/>
</dbReference>
<feature type="domain" description="Rhodanese" evidence="1">
    <location>
        <begin position="89"/>
        <end position="189"/>
    </location>
</feature>
<organism evidence="2 3">
    <name type="scientific">Kalanchoe fedtschenkoi</name>
    <name type="common">Lavender scallops</name>
    <name type="synonym">South American air plant</name>
    <dbReference type="NCBI Taxonomy" id="63787"/>
    <lineage>
        <taxon>Eukaryota</taxon>
        <taxon>Viridiplantae</taxon>
        <taxon>Streptophyta</taxon>
        <taxon>Embryophyta</taxon>
        <taxon>Tracheophyta</taxon>
        <taxon>Spermatophyta</taxon>
        <taxon>Magnoliopsida</taxon>
        <taxon>eudicotyledons</taxon>
        <taxon>Gunneridae</taxon>
        <taxon>Pentapetalae</taxon>
        <taxon>Saxifragales</taxon>
        <taxon>Crassulaceae</taxon>
        <taxon>Kalanchoe</taxon>
    </lineage>
</organism>
<dbReference type="SUPFAM" id="SSF52821">
    <property type="entry name" value="Rhodanese/Cell cycle control phosphatase"/>
    <property type="match status" value="1"/>
</dbReference>
<evidence type="ECO:0000313" key="2">
    <source>
        <dbReference type="EnsemblPlants" id="Kaladp0003s0074.1.v1.1"/>
    </source>
</evidence>
<keyword evidence="3" id="KW-1185">Reference proteome</keyword>
<dbReference type="Gene3D" id="3.40.250.10">
    <property type="entry name" value="Rhodanese-like domain"/>
    <property type="match status" value="1"/>
</dbReference>
<dbReference type="EnsemblPlants" id="Kaladp0003s0074.1.v1.1">
    <property type="protein sequence ID" value="Kaladp0003s0074.1.v1.1"/>
    <property type="gene ID" value="Kaladp0003s0074.v1.1"/>
</dbReference>
<name>A0A7N0SVG1_KALFE</name>
<dbReference type="InterPro" id="IPR001763">
    <property type="entry name" value="Rhodanese-like_dom"/>
</dbReference>
<dbReference type="AlphaFoldDB" id="A0A7N0SVG1"/>
<proteinExistence type="predicted"/>
<dbReference type="SMART" id="SM00450">
    <property type="entry name" value="RHOD"/>
    <property type="match status" value="1"/>
</dbReference>